<dbReference type="CDD" id="cd04301">
    <property type="entry name" value="NAT_SF"/>
    <property type="match status" value="1"/>
</dbReference>
<keyword evidence="1 4" id="KW-0808">Transferase</keyword>
<dbReference type="Proteomes" id="UP000007844">
    <property type="component" value="Chromosome"/>
</dbReference>
<evidence type="ECO:0000313" key="5">
    <source>
        <dbReference type="Proteomes" id="UP000007844"/>
    </source>
</evidence>
<dbReference type="RefSeq" id="WP_014259276.1">
    <property type="nucleotide sequence ID" value="NC_016629.1"/>
</dbReference>
<evidence type="ECO:0000313" key="4">
    <source>
        <dbReference type="EMBL" id="EGJ49468.1"/>
    </source>
</evidence>
<accession>F3YXM4</accession>
<gene>
    <name evidence="4" type="ORF">Desaf_1125</name>
</gene>
<dbReference type="Gene3D" id="3.40.630.30">
    <property type="match status" value="1"/>
</dbReference>
<feature type="domain" description="N-acetyltransferase" evidence="3">
    <location>
        <begin position="22"/>
        <end position="188"/>
    </location>
</feature>
<dbReference type="InterPro" id="IPR000182">
    <property type="entry name" value="GNAT_dom"/>
</dbReference>
<dbReference type="PROSITE" id="PS51186">
    <property type="entry name" value="GNAT"/>
    <property type="match status" value="1"/>
</dbReference>
<dbReference type="KEGG" id="daf:Desaf_1125"/>
<keyword evidence="5" id="KW-1185">Reference proteome</keyword>
<dbReference type="AlphaFoldDB" id="F3YXM4"/>
<evidence type="ECO:0000256" key="1">
    <source>
        <dbReference type="ARBA" id="ARBA00022679"/>
    </source>
</evidence>
<dbReference type="PANTHER" id="PTHR43420:SF44">
    <property type="entry name" value="ACETYLTRANSFERASE YPEA"/>
    <property type="match status" value="1"/>
</dbReference>
<evidence type="ECO:0000256" key="2">
    <source>
        <dbReference type="ARBA" id="ARBA00023315"/>
    </source>
</evidence>
<reference evidence="4 5" key="1">
    <citation type="journal article" date="2011" name="J. Bacteriol.">
        <title>Genome sequence of the mercury-methylating and pleomorphic Desulfovibrio africanus Strain Walvis Bay.</title>
        <authorList>
            <person name="Brown S.D."/>
            <person name="Wall J.D."/>
            <person name="Kucken A.M."/>
            <person name="Gilmour C.C."/>
            <person name="Podar M."/>
            <person name="Brandt C.C."/>
            <person name="Teshima H."/>
            <person name="Detter J.C."/>
            <person name="Han C.S."/>
            <person name="Land M.L."/>
            <person name="Lucas S."/>
            <person name="Han J."/>
            <person name="Pennacchio L."/>
            <person name="Nolan M."/>
            <person name="Pitluck S."/>
            <person name="Woyke T."/>
            <person name="Goodwin L."/>
            <person name="Palumbo A.V."/>
            <person name="Elias D.A."/>
        </authorList>
    </citation>
    <scope>NUCLEOTIDE SEQUENCE [LARGE SCALE GENOMIC DNA]</scope>
    <source>
        <strain evidence="4 5">Walvis Bay</strain>
    </source>
</reference>
<proteinExistence type="predicted"/>
<protein>
    <submittedName>
        <fullName evidence="4">GCN5-related N-acetyltransferase</fullName>
    </submittedName>
</protein>
<dbReference type="HOGENOM" id="CLU_013985_19_1_7"/>
<dbReference type="InterPro" id="IPR016181">
    <property type="entry name" value="Acyl_CoA_acyltransferase"/>
</dbReference>
<keyword evidence="2" id="KW-0012">Acyltransferase</keyword>
<dbReference type="InterPro" id="IPR050680">
    <property type="entry name" value="YpeA/RimI_acetyltransf"/>
</dbReference>
<dbReference type="eggNOG" id="COG1670">
    <property type="taxonomic scope" value="Bacteria"/>
</dbReference>
<dbReference type="STRING" id="690850.Desaf_1125"/>
<dbReference type="EMBL" id="CP003221">
    <property type="protein sequence ID" value="EGJ49468.1"/>
    <property type="molecule type" value="Genomic_DNA"/>
</dbReference>
<organism evidence="4 5">
    <name type="scientific">Desulfocurvibacter africanus subsp. africanus str. Walvis Bay</name>
    <dbReference type="NCBI Taxonomy" id="690850"/>
    <lineage>
        <taxon>Bacteria</taxon>
        <taxon>Pseudomonadati</taxon>
        <taxon>Thermodesulfobacteriota</taxon>
        <taxon>Desulfovibrionia</taxon>
        <taxon>Desulfovibrionales</taxon>
        <taxon>Desulfovibrionaceae</taxon>
        <taxon>Desulfocurvibacter</taxon>
    </lineage>
</organism>
<dbReference type="GO" id="GO:0016747">
    <property type="term" value="F:acyltransferase activity, transferring groups other than amino-acyl groups"/>
    <property type="evidence" value="ECO:0007669"/>
    <property type="project" value="InterPro"/>
</dbReference>
<dbReference type="PANTHER" id="PTHR43420">
    <property type="entry name" value="ACETYLTRANSFERASE"/>
    <property type="match status" value="1"/>
</dbReference>
<evidence type="ECO:0000259" key="3">
    <source>
        <dbReference type="PROSITE" id="PS51186"/>
    </source>
</evidence>
<name>F3YXM4_DESAF</name>
<sequence>MSHLMDSITPVGNDTGRGDAPVTIRAARLDDAAGLLRLMRKVDVETPFMIYGKGERSLSVEDTRNLLVEAGLVRGLAMFVAQVGPELAGYTLAVSGGLARTRHCVRISALAVRRRWWRQGLGRAMLANVEQWARGMGAQRLELETMAANDAAQGLYESMGFVVEGRRRRAFLVAGAWMDALVMGKLLED</sequence>
<dbReference type="SUPFAM" id="SSF55729">
    <property type="entry name" value="Acyl-CoA N-acyltransferases (Nat)"/>
    <property type="match status" value="1"/>
</dbReference>
<dbReference type="Pfam" id="PF00583">
    <property type="entry name" value="Acetyltransf_1"/>
    <property type="match status" value="1"/>
</dbReference>